<evidence type="ECO:0000313" key="2">
    <source>
        <dbReference type="Proteomes" id="UP001179647"/>
    </source>
</evidence>
<dbReference type="PANTHER" id="PTHR30348">
    <property type="entry name" value="UNCHARACTERIZED PROTEIN YECE"/>
    <property type="match status" value="1"/>
</dbReference>
<dbReference type="InterPro" id="IPR036520">
    <property type="entry name" value="UPF0759_sf"/>
</dbReference>
<proteinExistence type="predicted"/>
<dbReference type="SUPFAM" id="SSF117396">
    <property type="entry name" value="TM1631-like"/>
    <property type="match status" value="1"/>
</dbReference>
<dbReference type="AlphaFoldDB" id="A0AAF0CVU9"/>
<gene>
    <name evidence="1" type="ORF">OL234_03105</name>
</gene>
<reference evidence="1" key="1">
    <citation type="submission" date="2022-10" db="EMBL/GenBank/DDBJ databases">
        <title>Vagococcus sp. isolated from poultry meat.</title>
        <authorList>
            <person name="Johansson P."/>
            <person name="Bjorkroth J."/>
        </authorList>
    </citation>
    <scope>NUCLEOTIDE SEQUENCE</scope>
    <source>
        <strain evidence="1">STAA11</strain>
    </source>
</reference>
<dbReference type="RefSeq" id="WP_275469714.1">
    <property type="nucleotide sequence ID" value="NZ_CP110232.1"/>
</dbReference>
<dbReference type="Gene3D" id="3.20.20.410">
    <property type="entry name" value="Protein of unknown function UPF0759"/>
    <property type="match status" value="1"/>
</dbReference>
<organism evidence="1 2">
    <name type="scientific">Vagococcus intermedius</name>
    <dbReference type="NCBI Taxonomy" id="2991418"/>
    <lineage>
        <taxon>Bacteria</taxon>
        <taxon>Bacillati</taxon>
        <taxon>Bacillota</taxon>
        <taxon>Bacilli</taxon>
        <taxon>Lactobacillales</taxon>
        <taxon>Enterococcaceae</taxon>
        <taxon>Vagococcus</taxon>
    </lineage>
</organism>
<keyword evidence="2" id="KW-1185">Reference proteome</keyword>
<accession>A0AAF0CVU9</accession>
<dbReference type="EMBL" id="CP110232">
    <property type="protein sequence ID" value="WEG73914.1"/>
    <property type="molecule type" value="Genomic_DNA"/>
</dbReference>
<dbReference type="Pfam" id="PF01904">
    <property type="entry name" value="DUF72"/>
    <property type="match status" value="1"/>
</dbReference>
<dbReference type="InterPro" id="IPR002763">
    <property type="entry name" value="DUF72"/>
</dbReference>
<name>A0AAF0CVU9_9ENTE</name>
<evidence type="ECO:0000313" key="1">
    <source>
        <dbReference type="EMBL" id="WEG73914.1"/>
    </source>
</evidence>
<protein>
    <submittedName>
        <fullName evidence="1">DUF72 domain-containing protein</fullName>
    </submittedName>
</protein>
<dbReference type="PANTHER" id="PTHR30348:SF13">
    <property type="entry name" value="UPF0759 PROTEIN YUNF"/>
    <property type="match status" value="1"/>
</dbReference>
<sequence length="276" mass="31849">MIKIGLTGWSEHVDLLNKNNISLGEYSSVLPIVEIDTFFYGIPRVSTVAEWVKITPPTFKCVIKAHQSMTTHRPWQDFYDSEKELYQKYLESIQPLVSSDKLSAILCQFPASFHCTTENILYLKRLRKIFSTLPLAIEFRHISWYLPENKQGMVEFMMQEQLSLLVVDEPQVLGKSIPFEPILTTSPLIFRLHGRNLEGWKTQGDDWRKKRTLYCYNRDELNELALIVKAQLQQTTDIIVIFNNNSGGDAAANALTFKSLLNLEYKGLNPQQLNLF</sequence>
<dbReference type="Proteomes" id="UP001179647">
    <property type="component" value="Chromosome"/>
</dbReference>
<dbReference type="KEGG" id="vie:OL234_03105"/>